<proteinExistence type="predicted"/>
<keyword evidence="1" id="KW-1133">Transmembrane helix</keyword>
<feature type="transmembrane region" description="Helical" evidence="1">
    <location>
        <begin position="259"/>
        <end position="283"/>
    </location>
</feature>
<reference evidence="5" key="1">
    <citation type="submission" date="2022-11" db="UniProtKB">
        <authorList>
            <consortium name="WormBaseParasite"/>
        </authorList>
    </citation>
    <scope>IDENTIFICATION</scope>
</reference>
<evidence type="ECO:0000259" key="3">
    <source>
        <dbReference type="Pfam" id="PF24678"/>
    </source>
</evidence>
<protein>
    <submittedName>
        <fullName evidence="5">Sushi domain-containing protein</fullName>
    </submittedName>
</protein>
<feature type="domain" description="F54D1.6-like C-terminal Sushi-like" evidence="2">
    <location>
        <begin position="188"/>
        <end position="249"/>
    </location>
</feature>
<keyword evidence="1" id="KW-0812">Transmembrane</keyword>
<evidence type="ECO:0000313" key="4">
    <source>
        <dbReference type="Proteomes" id="UP000887564"/>
    </source>
</evidence>
<dbReference type="InterPro" id="IPR057017">
    <property type="entry name" value="F54D1_6-like_C"/>
</dbReference>
<dbReference type="WBParaSite" id="PEQ_0000139101-mRNA-1">
    <property type="protein sequence ID" value="PEQ_0000139101-mRNA-1"/>
    <property type="gene ID" value="PEQ_0000139101"/>
</dbReference>
<name>A0A914R4L2_PAREQ</name>
<dbReference type="InterPro" id="IPR056075">
    <property type="entry name" value="DUF7658"/>
</dbReference>
<dbReference type="AlphaFoldDB" id="A0A914R4L2"/>
<accession>A0A914R4L2</accession>
<evidence type="ECO:0000259" key="2">
    <source>
        <dbReference type="Pfam" id="PF24469"/>
    </source>
</evidence>
<dbReference type="Pfam" id="PF24469">
    <property type="entry name" value="F54D1_6_C"/>
    <property type="match status" value="1"/>
</dbReference>
<evidence type="ECO:0000256" key="1">
    <source>
        <dbReference type="SAM" id="Phobius"/>
    </source>
</evidence>
<organism evidence="4 5">
    <name type="scientific">Parascaris equorum</name>
    <name type="common">Equine roundworm</name>
    <dbReference type="NCBI Taxonomy" id="6256"/>
    <lineage>
        <taxon>Eukaryota</taxon>
        <taxon>Metazoa</taxon>
        <taxon>Ecdysozoa</taxon>
        <taxon>Nematoda</taxon>
        <taxon>Chromadorea</taxon>
        <taxon>Rhabditida</taxon>
        <taxon>Spirurina</taxon>
        <taxon>Ascaridomorpha</taxon>
        <taxon>Ascaridoidea</taxon>
        <taxon>Ascarididae</taxon>
        <taxon>Parascaris</taxon>
    </lineage>
</organism>
<dbReference type="Pfam" id="PF24678">
    <property type="entry name" value="DUF7658"/>
    <property type="match status" value="1"/>
</dbReference>
<dbReference type="Proteomes" id="UP000887564">
    <property type="component" value="Unplaced"/>
</dbReference>
<evidence type="ECO:0000313" key="5">
    <source>
        <dbReference type="WBParaSite" id="PEQ_0000139101-mRNA-1"/>
    </source>
</evidence>
<keyword evidence="4" id="KW-1185">Reference proteome</keyword>
<sequence length="403" mass="45967">MGLLDVLLSVPPQYGVRPDGDKTREQEQRRLYNLPRVSGLMRPFPDQTSSSYLLGLTLSDVNSETIRQQIITNYRIPGSGEPGSDQNIAGTVNNNIPMDNMFTTSRDEDKKFEVFPEASMKSGPVYKAAEKYEITQTSVVQRSKYMCFLNSWTSFSDLRFSGSCRFVAQTGQMLNHVSTSWNNRGGDNSCGPINIEYPEYLMKTPSLASGYLEGDVARFDCFQSHWIKGDNEYKYYRFEWNKGSQPWCRSREKDNLFKWLAAIFGVLGILGLIACLFLCCWCLKQKRRKVAEEKASRRLSYVDEKTPMRADMAYDTRAFSKSKAESLNSLSNRGSLREAEMYRKDQGGGKNYRADYRDAMEEDGNVQTVTNVRSAPNLAEGLKIAKHSVQFVYSLKKCRRFCS</sequence>
<feature type="domain" description="DUF7658" evidence="3">
    <location>
        <begin position="1"/>
        <end position="142"/>
    </location>
</feature>
<keyword evidence="1" id="KW-0472">Membrane</keyword>